<feature type="binding site" evidence="4">
    <location>
        <position position="132"/>
    </location>
    <ligand>
        <name>D-ribulose 5-phosphate</name>
        <dbReference type="ChEBI" id="CHEBI:58121"/>
    </ligand>
</feature>
<dbReference type="Gene3D" id="3.40.1400.10">
    <property type="entry name" value="Sugar-phosphate isomerase, RpiB/LacA/LacB"/>
    <property type="match status" value="1"/>
</dbReference>
<feature type="binding site" evidence="4">
    <location>
        <begin position="8"/>
        <end position="9"/>
    </location>
    <ligand>
        <name>D-ribulose 5-phosphate</name>
        <dbReference type="ChEBI" id="CHEBI:58121"/>
    </ligand>
</feature>
<dbReference type="EMBL" id="LEKT01000008">
    <property type="protein sequence ID" value="KMO87193.1"/>
    <property type="molecule type" value="Genomic_DNA"/>
</dbReference>
<organism evidence="5 6">
    <name type="scientific">Megasphaera cerevisiae DSM 20462</name>
    <dbReference type="NCBI Taxonomy" id="1122219"/>
    <lineage>
        <taxon>Bacteria</taxon>
        <taxon>Bacillati</taxon>
        <taxon>Bacillota</taxon>
        <taxon>Negativicutes</taxon>
        <taxon>Veillonellales</taxon>
        <taxon>Veillonellaceae</taxon>
        <taxon>Megasphaera</taxon>
    </lineage>
</organism>
<evidence type="ECO:0000256" key="1">
    <source>
        <dbReference type="ARBA" id="ARBA00008754"/>
    </source>
</evidence>
<feature type="active site" description="Proton donor" evidence="3">
    <location>
        <position position="98"/>
    </location>
</feature>
<reference evidence="5 6" key="1">
    <citation type="submission" date="2015-06" db="EMBL/GenBank/DDBJ databases">
        <title>Draft genome sequence of beer spoilage bacterium Megasphaera cerevisiae type strain 20462.</title>
        <authorList>
            <person name="Kutumbaka K."/>
            <person name="Pasmowitz J."/>
            <person name="Mategko J."/>
            <person name="Reyes D."/>
            <person name="Friedrich A."/>
            <person name="Han S."/>
            <person name="Martens-Habbena W."/>
            <person name="Neal-McKinney J."/>
            <person name="Janagama H.K."/>
            <person name="Nadala C."/>
            <person name="Samadpour M."/>
        </authorList>
    </citation>
    <scope>NUCLEOTIDE SEQUENCE [LARGE SCALE GENOMIC DNA]</scope>
    <source>
        <strain evidence="5 6">DSM 20462</strain>
    </source>
</reference>
<proteinExistence type="inferred from homology"/>
<evidence type="ECO:0000256" key="3">
    <source>
        <dbReference type="PIRSR" id="PIRSR005384-1"/>
    </source>
</evidence>
<accession>A0A0J6WY75</accession>
<name>A0A0J6WY75_9FIRM</name>
<comment type="similarity">
    <text evidence="1">Belongs to the LacAB/RpiB family.</text>
</comment>
<dbReference type="InterPro" id="IPR004785">
    <property type="entry name" value="RpiB"/>
</dbReference>
<comment type="caution">
    <text evidence="5">The sequence shown here is derived from an EMBL/GenBank/DDBJ whole genome shotgun (WGS) entry which is preliminary data.</text>
</comment>
<sequence>MKLVIGADHGGFDLKENIKEYLKEQQIAFTDYGTLTPERCDYPVVAKKVAEAVADGTFDCGILICGTGIGIGIAANKVHGIRAALCHDMFSAEYSRRHNDANILTMGGRVIGPGLAREIVRIFLNTGFDGGRHAERVAMITKMDK</sequence>
<evidence type="ECO:0000313" key="5">
    <source>
        <dbReference type="EMBL" id="KMO87193.1"/>
    </source>
</evidence>
<dbReference type="STRING" id="39029.BSR42_03505"/>
<dbReference type="PANTHER" id="PTHR43732:SF1">
    <property type="entry name" value="RIBOSE 5-PHOSPHATE ISOMERASE"/>
    <property type="match status" value="1"/>
</dbReference>
<feature type="active site" description="Proton acceptor" evidence="3">
    <location>
        <position position="65"/>
    </location>
</feature>
<evidence type="ECO:0000256" key="2">
    <source>
        <dbReference type="ARBA" id="ARBA00023235"/>
    </source>
</evidence>
<keyword evidence="2 5" id="KW-0413">Isomerase</keyword>
<feature type="binding site" evidence="4">
    <location>
        <begin position="66"/>
        <end position="70"/>
    </location>
    <ligand>
        <name>D-ribulose 5-phosphate</name>
        <dbReference type="ChEBI" id="CHEBI:58121"/>
    </ligand>
</feature>
<feature type="binding site" evidence="4">
    <location>
        <position position="99"/>
    </location>
    <ligand>
        <name>D-ribulose 5-phosphate</name>
        <dbReference type="ChEBI" id="CHEBI:58121"/>
    </ligand>
</feature>
<evidence type="ECO:0000313" key="6">
    <source>
        <dbReference type="Proteomes" id="UP000036503"/>
    </source>
</evidence>
<evidence type="ECO:0000256" key="4">
    <source>
        <dbReference type="PIRSR" id="PIRSR005384-2"/>
    </source>
</evidence>
<dbReference type="OrthoDB" id="1778624at2"/>
<dbReference type="RefSeq" id="WP_048513536.1">
    <property type="nucleotide sequence ID" value="NZ_FUXD01000008.1"/>
</dbReference>
<dbReference type="NCBIfam" id="TIGR01120">
    <property type="entry name" value="rpiB"/>
    <property type="match status" value="1"/>
</dbReference>
<dbReference type="PANTHER" id="PTHR43732">
    <property type="entry name" value="RIBOSE 5-PHOSPHATE ISOMERASE-RELATED"/>
    <property type="match status" value="1"/>
</dbReference>
<dbReference type="PIRSF" id="PIRSF005384">
    <property type="entry name" value="RpiB_LacA_B"/>
    <property type="match status" value="1"/>
</dbReference>
<dbReference type="InterPro" id="IPR036569">
    <property type="entry name" value="RpiB_LacA_LacB_sf"/>
</dbReference>
<dbReference type="GO" id="GO:0016861">
    <property type="term" value="F:intramolecular oxidoreductase activity, interconverting aldoses and ketoses"/>
    <property type="evidence" value="ECO:0007669"/>
    <property type="project" value="UniProtKB-ARBA"/>
</dbReference>
<dbReference type="NCBIfam" id="TIGR00689">
    <property type="entry name" value="rpiB_lacA_lacB"/>
    <property type="match status" value="1"/>
</dbReference>
<keyword evidence="6" id="KW-1185">Reference proteome</keyword>
<dbReference type="InterPro" id="IPR003500">
    <property type="entry name" value="RpiB_LacA_LacB"/>
</dbReference>
<feature type="binding site" evidence="4">
    <location>
        <position position="109"/>
    </location>
    <ligand>
        <name>D-ribulose 5-phosphate</name>
        <dbReference type="ChEBI" id="CHEBI:58121"/>
    </ligand>
</feature>
<dbReference type="NCBIfam" id="NF004051">
    <property type="entry name" value="PRK05571.1"/>
    <property type="match status" value="1"/>
</dbReference>
<dbReference type="InterPro" id="IPR051812">
    <property type="entry name" value="SPI_LacAB/RpiB"/>
</dbReference>
<dbReference type="Pfam" id="PF02502">
    <property type="entry name" value="LacAB_rpiB"/>
    <property type="match status" value="1"/>
</dbReference>
<feature type="binding site" evidence="4">
    <location>
        <position position="136"/>
    </location>
    <ligand>
        <name>D-ribulose 5-phosphate</name>
        <dbReference type="ChEBI" id="CHEBI:58121"/>
    </ligand>
</feature>
<dbReference type="InParanoid" id="A0A0J6WY75"/>
<dbReference type="SUPFAM" id="SSF89623">
    <property type="entry name" value="Ribose/Galactose isomerase RpiB/AlsB"/>
    <property type="match status" value="1"/>
</dbReference>
<dbReference type="PATRIC" id="fig|1122219.3.peg.3092"/>
<dbReference type="FunCoup" id="A0A0J6WY75">
    <property type="interactions" value="199"/>
</dbReference>
<protein>
    <submittedName>
        <fullName evidence="5">Ribose 5-phosphate isomerase</fullName>
    </submittedName>
</protein>
<dbReference type="Proteomes" id="UP000036503">
    <property type="component" value="Unassembled WGS sequence"/>
</dbReference>
<gene>
    <name evidence="5" type="ORF">AB840_03960</name>
</gene>
<dbReference type="AlphaFoldDB" id="A0A0J6WY75"/>
<dbReference type="GO" id="GO:0005975">
    <property type="term" value="P:carbohydrate metabolic process"/>
    <property type="evidence" value="ECO:0007669"/>
    <property type="project" value="InterPro"/>
</dbReference>